<name>A0ACC1AWM2_9ROSI</name>
<reference evidence="2" key="1">
    <citation type="journal article" date="2023" name="G3 (Bethesda)">
        <title>Genome assembly and association tests identify interacting loci associated with vigor, precocity, and sex in interspecific pistachio rootstocks.</title>
        <authorList>
            <person name="Palmer W."/>
            <person name="Jacygrad E."/>
            <person name="Sagayaradj S."/>
            <person name="Cavanaugh K."/>
            <person name="Han R."/>
            <person name="Bertier L."/>
            <person name="Beede B."/>
            <person name="Kafkas S."/>
            <person name="Golino D."/>
            <person name="Preece J."/>
            <person name="Michelmore R."/>
        </authorList>
    </citation>
    <scope>NUCLEOTIDE SEQUENCE [LARGE SCALE GENOMIC DNA]</scope>
</reference>
<dbReference type="Proteomes" id="UP001164250">
    <property type="component" value="Chromosome 8"/>
</dbReference>
<gene>
    <name evidence="1" type="ORF">Patl1_13098</name>
</gene>
<evidence type="ECO:0000313" key="1">
    <source>
        <dbReference type="EMBL" id="KAJ0091063.1"/>
    </source>
</evidence>
<organism evidence="1 2">
    <name type="scientific">Pistacia atlantica</name>
    <dbReference type="NCBI Taxonomy" id="434234"/>
    <lineage>
        <taxon>Eukaryota</taxon>
        <taxon>Viridiplantae</taxon>
        <taxon>Streptophyta</taxon>
        <taxon>Embryophyta</taxon>
        <taxon>Tracheophyta</taxon>
        <taxon>Spermatophyta</taxon>
        <taxon>Magnoliopsida</taxon>
        <taxon>eudicotyledons</taxon>
        <taxon>Gunneridae</taxon>
        <taxon>Pentapetalae</taxon>
        <taxon>rosids</taxon>
        <taxon>malvids</taxon>
        <taxon>Sapindales</taxon>
        <taxon>Anacardiaceae</taxon>
        <taxon>Pistacia</taxon>
    </lineage>
</organism>
<accession>A0ACC1AWM2</accession>
<proteinExistence type="predicted"/>
<evidence type="ECO:0000313" key="2">
    <source>
        <dbReference type="Proteomes" id="UP001164250"/>
    </source>
</evidence>
<comment type="caution">
    <text evidence="1">The sequence shown here is derived from an EMBL/GenBank/DDBJ whole genome shotgun (WGS) entry which is preliminary data.</text>
</comment>
<protein>
    <submittedName>
        <fullName evidence="1">Uncharacterized protein</fullName>
    </submittedName>
</protein>
<keyword evidence="2" id="KW-1185">Reference proteome</keyword>
<sequence length="108" mass="11958">MSTNIKFHNPTDHKFTGYFPDGIDAYFENVIVGSEIQEAAVPNLNVFGRVAVCGIISEYTNGGRRATPEMLAIVYKIIKMQGFLAADRFDVTTSELAKFSHSKTLPLL</sequence>
<dbReference type="EMBL" id="CM047904">
    <property type="protein sequence ID" value="KAJ0091063.1"/>
    <property type="molecule type" value="Genomic_DNA"/>
</dbReference>